<feature type="modified residue" description="4-aspartylphosphate" evidence="8">
    <location>
        <position position="52"/>
    </location>
</feature>
<evidence type="ECO:0000256" key="1">
    <source>
        <dbReference type="ARBA" id="ARBA00004496"/>
    </source>
</evidence>
<gene>
    <name evidence="12" type="ORF">O3V59_18875</name>
</gene>
<evidence type="ECO:0000256" key="9">
    <source>
        <dbReference type="PROSITE-ProRule" id="PRU01091"/>
    </source>
</evidence>
<dbReference type="Proteomes" id="UP001151071">
    <property type="component" value="Unassembled WGS sequence"/>
</dbReference>
<dbReference type="CDD" id="cd18159">
    <property type="entry name" value="REC_OmpR_NsrR-like"/>
    <property type="match status" value="1"/>
</dbReference>
<dbReference type="InterPro" id="IPR036388">
    <property type="entry name" value="WH-like_DNA-bd_sf"/>
</dbReference>
<dbReference type="InterPro" id="IPR001867">
    <property type="entry name" value="OmpR/PhoB-type_DNA-bd"/>
</dbReference>
<dbReference type="InterPro" id="IPR016032">
    <property type="entry name" value="Sig_transdc_resp-reg_C-effctor"/>
</dbReference>
<dbReference type="InterPro" id="IPR001789">
    <property type="entry name" value="Sig_transdc_resp-reg_receiver"/>
</dbReference>
<keyword evidence="5" id="KW-0805">Transcription regulation</keyword>
<dbReference type="GO" id="GO:0000976">
    <property type="term" value="F:transcription cis-regulatory region binding"/>
    <property type="evidence" value="ECO:0007669"/>
    <property type="project" value="TreeGrafter"/>
</dbReference>
<keyword evidence="7" id="KW-0804">Transcription</keyword>
<protein>
    <submittedName>
        <fullName evidence="12">Response regulator transcription factor</fullName>
    </submittedName>
</protein>
<dbReference type="SMART" id="SM00862">
    <property type="entry name" value="Trans_reg_C"/>
    <property type="match status" value="1"/>
</dbReference>
<dbReference type="GO" id="GO:0032993">
    <property type="term" value="C:protein-DNA complex"/>
    <property type="evidence" value="ECO:0007669"/>
    <property type="project" value="TreeGrafter"/>
</dbReference>
<dbReference type="GO" id="GO:0006355">
    <property type="term" value="P:regulation of DNA-templated transcription"/>
    <property type="evidence" value="ECO:0007669"/>
    <property type="project" value="InterPro"/>
</dbReference>
<comment type="subcellular location">
    <subcellularLocation>
        <location evidence="1">Cytoplasm</location>
    </subcellularLocation>
</comment>
<organism evidence="12 13">
    <name type="scientific">Brevibacillus thermoruber</name>
    <dbReference type="NCBI Taxonomy" id="33942"/>
    <lineage>
        <taxon>Bacteria</taxon>
        <taxon>Bacillati</taxon>
        <taxon>Bacillota</taxon>
        <taxon>Bacilli</taxon>
        <taxon>Bacillales</taxon>
        <taxon>Paenibacillaceae</taxon>
        <taxon>Brevibacillus</taxon>
    </lineage>
</organism>
<keyword evidence="6 9" id="KW-0238">DNA-binding</keyword>
<evidence type="ECO:0000313" key="12">
    <source>
        <dbReference type="EMBL" id="MDA5110429.1"/>
    </source>
</evidence>
<dbReference type="FunFam" id="3.40.50.2300:FF:000065">
    <property type="entry name" value="DNA-binding response regulator"/>
    <property type="match status" value="1"/>
</dbReference>
<dbReference type="Gene3D" id="1.10.10.10">
    <property type="entry name" value="Winged helix-like DNA-binding domain superfamily/Winged helix DNA-binding domain"/>
    <property type="match status" value="1"/>
</dbReference>
<evidence type="ECO:0000256" key="7">
    <source>
        <dbReference type="ARBA" id="ARBA00023163"/>
    </source>
</evidence>
<reference evidence="12" key="1">
    <citation type="submission" date="2022-12" db="EMBL/GenBank/DDBJ databases">
        <title>Draft genome sequence of the thermophilic strain Brevibacillus thermoruber HT42, isolated from Los Humeros, Puebla, Mexico, with biotechnological potential.</title>
        <authorList>
            <person name="Lara Sanchez J."/>
            <person name="Solis Palacios R."/>
            <person name="Bustos Baena A.S."/>
            <person name="Ruz Baez A.E."/>
            <person name="Espinosa Luna G."/>
            <person name="Oliart Ros R.M."/>
        </authorList>
    </citation>
    <scope>NUCLEOTIDE SEQUENCE</scope>
    <source>
        <strain evidence="12">HT42</strain>
    </source>
</reference>
<dbReference type="Gene3D" id="3.40.50.2300">
    <property type="match status" value="1"/>
</dbReference>
<evidence type="ECO:0000256" key="4">
    <source>
        <dbReference type="ARBA" id="ARBA00023012"/>
    </source>
</evidence>
<feature type="domain" description="Response regulatory" evidence="10">
    <location>
        <begin position="3"/>
        <end position="116"/>
    </location>
</feature>
<evidence type="ECO:0000256" key="6">
    <source>
        <dbReference type="ARBA" id="ARBA00023125"/>
    </source>
</evidence>
<dbReference type="AlphaFoldDB" id="A0A9X3TT44"/>
<feature type="DNA-binding region" description="OmpR/PhoB-type" evidence="9">
    <location>
        <begin position="129"/>
        <end position="226"/>
    </location>
</feature>
<evidence type="ECO:0000313" key="13">
    <source>
        <dbReference type="Proteomes" id="UP001151071"/>
    </source>
</evidence>
<proteinExistence type="predicted"/>
<evidence type="ECO:0000259" key="10">
    <source>
        <dbReference type="PROSITE" id="PS50110"/>
    </source>
</evidence>
<dbReference type="InterPro" id="IPR039420">
    <property type="entry name" value="WalR-like"/>
</dbReference>
<evidence type="ECO:0000256" key="3">
    <source>
        <dbReference type="ARBA" id="ARBA00022553"/>
    </source>
</evidence>
<dbReference type="GO" id="GO:0000156">
    <property type="term" value="F:phosphorelay response regulator activity"/>
    <property type="evidence" value="ECO:0007669"/>
    <property type="project" value="TreeGrafter"/>
</dbReference>
<dbReference type="EMBL" id="JAPYYP010000031">
    <property type="protein sequence ID" value="MDA5110429.1"/>
    <property type="molecule type" value="Genomic_DNA"/>
</dbReference>
<dbReference type="Pfam" id="PF00072">
    <property type="entry name" value="Response_reg"/>
    <property type="match status" value="1"/>
</dbReference>
<dbReference type="PROSITE" id="PS51755">
    <property type="entry name" value="OMPR_PHOB"/>
    <property type="match status" value="1"/>
</dbReference>
<dbReference type="PANTHER" id="PTHR48111">
    <property type="entry name" value="REGULATOR OF RPOS"/>
    <property type="match status" value="1"/>
</dbReference>
<dbReference type="CDD" id="cd00383">
    <property type="entry name" value="trans_reg_C"/>
    <property type="match status" value="1"/>
</dbReference>
<dbReference type="RefSeq" id="WP_029100866.1">
    <property type="nucleotide sequence ID" value="NZ_JAPYYP010000031.1"/>
</dbReference>
<keyword evidence="13" id="KW-1185">Reference proteome</keyword>
<dbReference type="PROSITE" id="PS50110">
    <property type="entry name" value="RESPONSE_REGULATORY"/>
    <property type="match status" value="1"/>
</dbReference>
<evidence type="ECO:0000259" key="11">
    <source>
        <dbReference type="PROSITE" id="PS51755"/>
    </source>
</evidence>
<keyword evidence="2" id="KW-0963">Cytoplasm</keyword>
<dbReference type="SMART" id="SM00448">
    <property type="entry name" value="REC"/>
    <property type="match status" value="1"/>
</dbReference>
<dbReference type="SUPFAM" id="SSF52172">
    <property type="entry name" value="CheY-like"/>
    <property type="match status" value="1"/>
</dbReference>
<dbReference type="SUPFAM" id="SSF46894">
    <property type="entry name" value="C-terminal effector domain of the bipartite response regulators"/>
    <property type="match status" value="1"/>
</dbReference>
<evidence type="ECO:0000256" key="5">
    <source>
        <dbReference type="ARBA" id="ARBA00023015"/>
    </source>
</evidence>
<comment type="caution">
    <text evidence="12">The sequence shown here is derived from an EMBL/GenBank/DDBJ whole genome shotgun (WGS) entry which is preliminary data.</text>
</comment>
<accession>A0A9X3TT44</accession>
<keyword evidence="3 8" id="KW-0597">Phosphoprotein</keyword>
<dbReference type="GO" id="GO:0005829">
    <property type="term" value="C:cytosol"/>
    <property type="evidence" value="ECO:0007669"/>
    <property type="project" value="TreeGrafter"/>
</dbReference>
<evidence type="ECO:0000256" key="2">
    <source>
        <dbReference type="ARBA" id="ARBA00022490"/>
    </source>
</evidence>
<dbReference type="InterPro" id="IPR011006">
    <property type="entry name" value="CheY-like_superfamily"/>
</dbReference>
<feature type="domain" description="OmpR/PhoB-type" evidence="11">
    <location>
        <begin position="129"/>
        <end position="226"/>
    </location>
</feature>
<dbReference type="Pfam" id="PF00486">
    <property type="entry name" value="Trans_reg_C"/>
    <property type="match status" value="1"/>
</dbReference>
<dbReference type="PANTHER" id="PTHR48111:SF31">
    <property type="entry name" value="TRANSCRIPTIONAL REGULATORY PROTEIN YXDJ"/>
    <property type="match status" value="1"/>
</dbReference>
<sequence length="232" mass="27127">MSTIMIVEDDPKITKLLQNQLEKYGYHAVNIEHFDRVMEVFAEVKPDLVLLDVNLPKYDGFYWCRQIRQVSNCPILFISARESKMDQVMALENGADDYITKPFDYDVVLAKIRSQLRRAYGMYAVQEGERTVEAAGLKLFPERMELVMHDRKVELSKKEALLLEALITQYPRVVSRERLLEKLWDEQFVDENTLNVYITRVRSKLKDLNLDGAIETVRGSGYRLRATWEDGR</sequence>
<dbReference type="Gene3D" id="6.10.250.690">
    <property type="match status" value="1"/>
</dbReference>
<keyword evidence="4" id="KW-0902">Two-component regulatory system</keyword>
<evidence type="ECO:0000256" key="8">
    <source>
        <dbReference type="PROSITE-ProRule" id="PRU00169"/>
    </source>
</evidence>
<name>A0A9X3TT44_9BACL</name>